<evidence type="ECO:0000313" key="4">
    <source>
        <dbReference type="Proteomes" id="UP000286317"/>
    </source>
</evidence>
<dbReference type="PRINTS" id="PR01543">
    <property type="entry name" value="ANATRNSFRASE"/>
</dbReference>
<proteinExistence type="inferred from homology"/>
<dbReference type="PANTHER" id="PTHR11786">
    <property type="entry name" value="N-HYDROXYARYLAMINE O-ACETYLTRANSFERASE"/>
    <property type="match status" value="1"/>
</dbReference>
<evidence type="ECO:0000256" key="1">
    <source>
        <dbReference type="ARBA" id="ARBA00006547"/>
    </source>
</evidence>
<accession>A0A418IJ96</accession>
<dbReference type="EMBL" id="QXUF01000003">
    <property type="protein sequence ID" value="RIN03028.1"/>
    <property type="molecule type" value="Genomic_DNA"/>
</dbReference>
<dbReference type="InterPro" id="IPR053710">
    <property type="entry name" value="Arylamine_NAT_domain_sf"/>
</dbReference>
<dbReference type="Proteomes" id="UP000286317">
    <property type="component" value="Unassembled WGS sequence"/>
</dbReference>
<dbReference type="OrthoDB" id="7181050at2"/>
<sequence>MTDFSQLENYLEVETEKYNQNDLLSLNHYIHQYVSHVPFENINVQNKQPIALNDEAMLHKIIQEHRGGFCYEQNRLFKNYLVGKGFDVELISATINTGDGWAMRGSHMALKVTINQQNYLVDVGYADVPKEAMPLSDPQEVISDINGYFKASYIDTQTIEMCKYKDGGWQIQYRAMDVPKTISDFEAGITYNQHNPSSIFVKKLIVSKATDTGRITLSNSHLTITEHGEKVKKTVTSDNYLAILDDYFGIDNINILTFERS</sequence>
<protein>
    <submittedName>
        <fullName evidence="3">Arylamine N-acetyltransferase</fullName>
    </submittedName>
</protein>
<dbReference type="PANTHER" id="PTHR11786:SF0">
    <property type="entry name" value="ARYLAMINE N-ACETYLTRANSFERASE 4-RELATED"/>
    <property type="match status" value="1"/>
</dbReference>
<reference evidence="3 4" key="1">
    <citation type="journal article" date="2016" name="Front. Microbiol.">
        <title>Comprehensive Phylogenetic Analysis of Bovine Non-aureus Staphylococci Species Based on Whole-Genome Sequencing.</title>
        <authorList>
            <person name="Naushad S."/>
            <person name="Barkema H.W."/>
            <person name="Luby C."/>
            <person name="Condas L.A."/>
            <person name="Nobrega D.B."/>
            <person name="Carson D.A."/>
            <person name="De Buck J."/>
        </authorList>
    </citation>
    <scope>NUCLEOTIDE SEQUENCE [LARGE SCALE GENOMIC DNA]</scope>
    <source>
        <strain evidence="3 4">SNUC 4554</strain>
    </source>
</reference>
<dbReference type="AlphaFoldDB" id="A0A418IJ96"/>
<name>A0A418IJ96_9STAP</name>
<gene>
    <name evidence="3" type="ORF">BU112_00875</name>
</gene>
<dbReference type="InterPro" id="IPR001447">
    <property type="entry name" value="Arylamine_N-AcTrfase"/>
</dbReference>
<dbReference type="GO" id="GO:0016407">
    <property type="term" value="F:acetyltransferase activity"/>
    <property type="evidence" value="ECO:0007669"/>
    <property type="project" value="InterPro"/>
</dbReference>
<dbReference type="SUPFAM" id="SSF54001">
    <property type="entry name" value="Cysteine proteinases"/>
    <property type="match status" value="1"/>
</dbReference>
<comment type="similarity">
    <text evidence="1 2">Belongs to the arylamine N-acetyltransferase family.</text>
</comment>
<comment type="caution">
    <text evidence="3">The sequence shown here is derived from an EMBL/GenBank/DDBJ whole genome shotgun (WGS) entry which is preliminary data.</text>
</comment>
<evidence type="ECO:0000256" key="2">
    <source>
        <dbReference type="RuleBase" id="RU003452"/>
    </source>
</evidence>
<evidence type="ECO:0000313" key="3">
    <source>
        <dbReference type="EMBL" id="RIN03028.1"/>
    </source>
</evidence>
<keyword evidence="4" id="KW-1185">Reference proteome</keyword>
<dbReference type="Pfam" id="PF00797">
    <property type="entry name" value="Acetyltransf_2"/>
    <property type="match status" value="1"/>
</dbReference>
<dbReference type="Gene3D" id="3.30.2140.20">
    <property type="match status" value="1"/>
</dbReference>
<organism evidence="3 4">
    <name type="scientific">Staphylococcus shinii</name>
    <dbReference type="NCBI Taxonomy" id="2912228"/>
    <lineage>
        <taxon>Bacteria</taxon>
        <taxon>Bacillati</taxon>
        <taxon>Bacillota</taxon>
        <taxon>Bacilli</taxon>
        <taxon>Bacillales</taxon>
        <taxon>Staphylococcaceae</taxon>
        <taxon>Staphylococcus</taxon>
    </lineage>
</organism>
<dbReference type="InterPro" id="IPR038765">
    <property type="entry name" value="Papain-like_cys_pep_sf"/>
</dbReference>
<dbReference type="RefSeq" id="WP_101094386.1">
    <property type="nucleotide sequence ID" value="NZ_JAWVBF010000001.1"/>
</dbReference>